<feature type="compositionally biased region" description="Polar residues" evidence="1">
    <location>
        <begin position="437"/>
        <end position="449"/>
    </location>
</feature>
<dbReference type="EMBL" id="KZ678131">
    <property type="protein sequence ID" value="PSN70944.1"/>
    <property type="molecule type" value="Genomic_DNA"/>
</dbReference>
<name>A0A2T2NZT5_CORCC</name>
<feature type="compositionally biased region" description="Basic and acidic residues" evidence="1">
    <location>
        <begin position="119"/>
        <end position="134"/>
    </location>
</feature>
<dbReference type="PANTHER" id="PTHR36102">
    <property type="entry name" value="CHROMOSOME 10, WHOLE GENOME SHOTGUN SEQUENCE"/>
    <property type="match status" value="1"/>
</dbReference>
<dbReference type="InterPro" id="IPR021264">
    <property type="entry name" value="AFUB_079030/YDR124W-like"/>
</dbReference>
<feature type="compositionally biased region" description="Basic and acidic residues" evidence="1">
    <location>
        <begin position="173"/>
        <end position="188"/>
    </location>
</feature>
<keyword evidence="4" id="KW-1185">Reference proteome</keyword>
<proteinExistence type="predicted"/>
<dbReference type="InterPro" id="IPR047092">
    <property type="entry name" value="AFUB_07903/YDR124W-like_hel"/>
</dbReference>
<evidence type="ECO:0000313" key="3">
    <source>
        <dbReference type="EMBL" id="PSN70944.1"/>
    </source>
</evidence>
<dbReference type="Proteomes" id="UP000240883">
    <property type="component" value="Unassembled WGS sequence"/>
</dbReference>
<dbReference type="AlphaFoldDB" id="A0A2T2NZT5"/>
<evidence type="ECO:0000256" key="1">
    <source>
        <dbReference type="SAM" id="MobiDB-lite"/>
    </source>
</evidence>
<feature type="compositionally biased region" description="Polar residues" evidence="1">
    <location>
        <begin position="529"/>
        <end position="541"/>
    </location>
</feature>
<feature type="compositionally biased region" description="Polar residues" evidence="1">
    <location>
        <begin position="33"/>
        <end position="45"/>
    </location>
</feature>
<dbReference type="STRING" id="1448308.A0A2T2NZT5"/>
<reference evidence="3 4" key="1">
    <citation type="journal article" date="2018" name="Front. Microbiol.">
        <title>Genome-Wide Analysis of Corynespora cassiicola Leaf Fall Disease Putative Effectors.</title>
        <authorList>
            <person name="Lopez D."/>
            <person name="Ribeiro S."/>
            <person name="Label P."/>
            <person name="Fumanal B."/>
            <person name="Venisse J.S."/>
            <person name="Kohler A."/>
            <person name="de Oliveira R.R."/>
            <person name="Labutti K."/>
            <person name="Lipzen A."/>
            <person name="Lail K."/>
            <person name="Bauer D."/>
            <person name="Ohm R.A."/>
            <person name="Barry K.W."/>
            <person name="Spatafora J."/>
            <person name="Grigoriev I.V."/>
            <person name="Martin F.M."/>
            <person name="Pujade-Renaud V."/>
        </authorList>
    </citation>
    <scope>NUCLEOTIDE SEQUENCE [LARGE SCALE GENOMIC DNA]</scope>
    <source>
        <strain evidence="3 4">Philippines</strain>
    </source>
</reference>
<feature type="domain" description="Subtelomeric hrmA-associated cluster protein AFUB-079030/YDR124W-like helical bundle" evidence="2">
    <location>
        <begin position="213"/>
        <end position="363"/>
    </location>
</feature>
<dbReference type="OrthoDB" id="5338458at2759"/>
<feature type="region of interest" description="Disordered" evidence="1">
    <location>
        <begin position="380"/>
        <end position="460"/>
    </location>
</feature>
<protein>
    <recommendedName>
        <fullName evidence="2">Subtelomeric hrmA-associated cluster protein AFUB-079030/YDR124W-like helical bundle domain-containing protein</fullName>
    </recommendedName>
</protein>
<organism evidence="3 4">
    <name type="scientific">Corynespora cassiicola Philippines</name>
    <dbReference type="NCBI Taxonomy" id="1448308"/>
    <lineage>
        <taxon>Eukaryota</taxon>
        <taxon>Fungi</taxon>
        <taxon>Dikarya</taxon>
        <taxon>Ascomycota</taxon>
        <taxon>Pezizomycotina</taxon>
        <taxon>Dothideomycetes</taxon>
        <taxon>Pleosporomycetidae</taxon>
        <taxon>Pleosporales</taxon>
        <taxon>Corynesporascaceae</taxon>
        <taxon>Corynespora</taxon>
    </lineage>
</organism>
<feature type="region of interest" description="Disordered" evidence="1">
    <location>
        <begin position="1"/>
        <end position="60"/>
    </location>
</feature>
<dbReference type="Pfam" id="PF11001">
    <property type="entry name" value="AFUB_07903_YDR124W_hel"/>
    <property type="match status" value="1"/>
</dbReference>
<feature type="compositionally biased region" description="Low complexity" evidence="1">
    <location>
        <begin position="145"/>
        <end position="154"/>
    </location>
</feature>
<feature type="compositionally biased region" description="Basic and acidic residues" evidence="1">
    <location>
        <begin position="412"/>
        <end position="421"/>
    </location>
</feature>
<feature type="compositionally biased region" description="Acidic residues" evidence="1">
    <location>
        <begin position="422"/>
        <end position="434"/>
    </location>
</feature>
<accession>A0A2T2NZT5</accession>
<evidence type="ECO:0000313" key="4">
    <source>
        <dbReference type="Proteomes" id="UP000240883"/>
    </source>
</evidence>
<feature type="region of interest" description="Disordered" evidence="1">
    <location>
        <begin position="99"/>
        <end position="203"/>
    </location>
</feature>
<dbReference type="PANTHER" id="PTHR36102:SF1">
    <property type="entry name" value="YDR124W-LIKE HELICAL BUNDLE DOMAIN-CONTAINING PROTEIN"/>
    <property type="match status" value="1"/>
</dbReference>
<feature type="region of interest" description="Disordered" evidence="1">
    <location>
        <begin position="503"/>
        <end position="542"/>
    </location>
</feature>
<sequence>MARGRGEAANSLQEGGHIARHSSHARTAMLHQDNASIWPSGSSSVRSRKQTAKSQLEKGEEQMPYAVPRVVANVVILPGSEQQYYQPIPGWEHLYPPIGDLPVAPPPPPEYRKISTPGDGHDEVSPTTPDRNDGDEAITCQTPQKTPKATSTKLPPSPPPKFRKRKRSSLRPVSHEKLKLESKPRGQPDDDDDERGRYSAPASKTAEMRAFSIGDTVRLQHFYAARLKELTMKPVRNIVTEWIKALEPDRMRKYGRYHRKYPPQMPPDSQPAWWPDNVLYNEPAHLNKHELTPLAVDIMLIHRRKDERAGKPRAGWIARLKTIAEYNVTQSPAEAISSAKSAEYCLFMKNRALQILTDMFDVAQSHEDYLAQYNLYEGSGAKDPKRSPQHSWSPAPKPPRKSKKRSFRSKLRPGDLSKQDESSDDLGDETEVDDTLCMSTANSSFQTVSPYDEDEDNKSDTIKADTESLTEVASPLDQSVFSPTSMHRHHHHQHATPVAPMVSPSATVYQSTPPAPQPSIHADPEVSGLVNNGQAFSSAPATNPMFDPSMTYLNMGETPNLGTGTGQGHATTQLPQVVTSYINYGLQPVEDAANSFAPPLQLSYNTDPHQDGWWVPPQNQHLAFGNPYCQSQLPTQQAYSIEPNSNFANYATVSSLKYVHPGTLDMSEVPRNDQNTMHGLPQ</sequence>
<feature type="compositionally biased region" description="Basic residues" evidence="1">
    <location>
        <begin position="398"/>
        <end position="411"/>
    </location>
</feature>
<gene>
    <name evidence="3" type="ORF">BS50DRAFT_270122</name>
</gene>
<evidence type="ECO:0000259" key="2">
    <source>
        <dbReference type="Pfam" id="PF11001"/>
    </source>
</evidence>